<dbReference type="Proteomes" id="UP000001919">
    <property type="component" value="Chromosome"/>
</dbReference>
<dbReference type="GO" id="GO:0003796">
    <property type="term" value="F:lysozyme activity"/>
    <property type="evidence" value="ECO:0007669"/>
    <property type="project" value="InterPro"/>
</dbReference>
<dbReference type="PROSITE" id="PS51257">
    <property type="entry name" value="PROKAR_LIPOPROTEIN"/>
    <property type="match status" value="1"/>
</dbReference>
<dbReference type="eggNOG" id="COG3757">
    <property type="taxonomic scope" value="Bacteria"/>
</dbReference>
<dbReference type="KEGG" id="bfa:Bfae_30340"/>
<dbReference type="PATRIC" id="fig|446465.5.peg.3000"/>
<dbReference type="PROSITE" id="PS51904">
    <property type="entry name" value="GLYCOSYL_HYDROL_F25_2"/>
    <property type="match status" value="1"/>
</dbReference>
<keyword evidence="2" id="KW-0378">Hydrolase</keyword>
<dbReference type="GO" id="GO:0016998">
    <property type="term" value="P:cell wall macromolecule catabolic process"/>
    <property type="evidence" value="ECO:0007669"/>
    <property type="project" value="InterPro"/>
</dbReference>
<proteinExistence type="inferred from homology"/>
<dbReference type="EMBL" id="CP001643">
    <property type="protein sequence ID" value="ACU86795.1"/>
    <property type="molecule type" value="Genomic_DNA"/>
</dbReference>
<accession>C7MAC5</accession>
<name>C7MAC5_BRAFD</name>
<sequence length="294" mass="31095">MPRFTPEQVRRRQIVAGALALVLLLVVGGCTISVIGALRGGDEAQALTEKGAFRADDAAMTVPAVPDDAAALANLPEGAQLAPDEVLGIDVSSHQQDIDWEQVAADGVVFAYIKASEGADFVDASFRANWDGAQAAGVTPGAYHYFTLCSSGAEQAADFLAAAPPDDRALPPALDLEFDGACEEKPSAAEVQAEIDAFTAAVEEAWGRRLLIYSSSEWRDHYGLPVTDPRPDWLFSSGNRPSQADWAVWQLRFDGTVAGISGGVDIDVARIEVLRDHSAIPEGEGALGHPIEDA</sequence>
<evidence type="ECO:0000256" key="2">
    <source>
        <dbReference type="ARBA" id="ARBA00022801"/>
    </source>
</evidence>
<dbReference type="SMART" id="SM00641">
    <property type="entry name" value="Glyco_25"/>
    <property type="match status" value="1"/>
</dbReference>
<comment type="similarity">
    <text evidence="1">Belongs to the glycosyl hydrolase 25 family.</text>
</comment>
<dbReference type="InterPro" id="IPR017853">
    <property type="entry name" value="GH"/>
</dbReference>
<keyword evidence="5" id="KW-1185">Reference proteome</keyword>
<dbReference type="CAZy" id="GH25">
    <property type="family name" value="Glycoside Hydrolase Family 25"/>
</dbReference>
<evidence type="ECO:0000313" key="4">
    <source>
        <dbReference type="EMBL" id="ACU86795.1"/>
    </source>
</evidence>
<dbReference type="SUPFAM" id="SSF51445">
    <property type="entry name" value="(Trans)glycosidases"/>
    <property type="match status" value="1"/>
</dbReference>
<dbReference type="AlphaFoldDB" id="C7MAC5"/>
<dbReference type="PANTHER" id="PTHR34135">
    <property type="entry name" value="LYSOZYME"/>
    <property type="match status" value="1"/>
</dbReference>
<organism evidence="4 5">
    <name type="scientific">Brachybacterium faecium (strain ATCC 43885 / DSM 4810 / JCM 11609 / LMG 19847 / NBRC 14762 / NCIMB 9860 / 6-10)</name>
    <dbReference type="NCBI Taxonomy" id="446465"/>
    <lineage>
        <taxon>Bacteria</taxon>
        <taxon>Bacillati</taxon>
        <taxon>Actinomycetota</taxon>
        <taxon>Actinomycetes</taxon>
        <taxon>Micrococcales</taxon>
        <taxon>Dermabacteraceae</taxon>
        <taxon>Brachybacterium</taxon>
    </lineage>
</organism>
<dbReference type="GO" id="GO:0009253">
    <property type="term" value="P:peptidoglycan catabolic process"/>
    <property type="evidence" value="ECO:0007669"/>
    <property type="project" value="InterPro"/>
</dbReference>
<reference evidence="4 5" key="1">
    <citation type="journal article" date="2009" name="Stand. Genomic Sci.">
        <title>Complete genome sequence of Brachybacterium faecium type strain (Schefferle 6-10).</title>
        <authorList>
            <person name="Lapidus A."/>
            <person name="Pukall R."/>
            <person name="Labuttii K."/>
            <person name="Copeland A."/>
            <person name="Del Rio T.G."/>
            <person name="Nolan M."/>
            <person name="Chen F."/>
            <person name="Lucas S."/>
            <person name="Tice H."/>
            <person name="Cheng J.F."/>
            <person name="Bruce D."/>
            <person name="Goodwin L."/>
            <person name="Pitluck S."/>
            <person name="Rohde M."/>
            <person name="Goker M."/>
            <person name="Pati A."/>
            <person name="Ivanova N."/>
            <person name="Mavrommatis K."/>
            <person name="Chen A."/>
            <person name="Palaniappan K."/>
            <person name="D'haeseleer P."/>
            <person name="Chain P."/>
            <person name="Bristow J."/>
            <person name="Eisen J.A."/>
            <person name="Markowitz V."/>
            <person name="Hugenholtz P."/>
            <person name="Kyrpides N.C."/>
            <person name="Klenk H.P."/>
        </authorList>
    </citation>
    <scope>NUCLEOTIDE SEQUENCE [LARGE SCALE GENOMIC DNA]</scope>
    <source>
        <strain evidence="5">ATCC 43885 / DSM 4810 / JCM 11609 / LMG 19847 / NBRC 14762 / NCIMB 9860 / 6-10</strain>
    </source>
</reference>
<protein>
    <submittedName>
        <fullName evidence="4">Lysozyme M1 (1,4-beta-N-acetylmuramidase)</fullName>
    </submittedName>
</protein>
<dbReference type="HOGENOM" id="CLU_044973_8_0_11"/>
<dbReference type="PANTHER" id="PTHR34135:SF2">
    <property type="entry name" value="LYSOZYME"/>
    <property type="match status" value="1"/>
</dbReference>
<evidence type="ECO:0000256" key="3">
    <source>
        <dbReference type="ARBA" id="ARBA00023295"/>
    </source>
</evidence>
<dbReference type="InterPro" id="IPR002053">
    <property type="entry name" value="Glyco_hydro_25"/>
</dbReference>
<dbReference type="InterPro" id="IPR018077">
    <property type="entry name" value="Glyco_hydro_fam25_subgr"/>
</dbReference>
<dbReference type="OrthoDB" id="287365at2"/>
<evidence type="ECO:0000313" key="5">
    <source>
        <dbReference type="Proteomes" id="UP000001919"/>
    </source>
</evidence>
<gene>
    <name evidence="4" type="ordered locus">Bfae_30340</name>
</gene>
<keyword evidence="3" id="KW-0326">Glycosidase</keyword>
<evidence type="ECO:0000256" key="1">
    <source>
        <dbReference type="ARBA" id="ARBA00010646"/>
    </source>
</evidence>
<dbReference type="Gene3D" id="3.20.20.80">
    <property type="entry name" value="Glycosidases"/>
    <property type="match status" value="1"/>
</dbReference>
<dbReference type="Pfam" id="PF01183">
    <property type="entry name" value="Glyco_hydro_25"/>
    <property type="match status" value="1"/>
</dbReference>
<dbReference type="GO" id="GO:0016052">
    <property type="term" value="P:carbohydrate catabolic process"/>
    <property type="evidence" value="ECO:0007669"/>
    <property type="project" value="TreeGrafter"/>
</dbReference>